<name>A0ABU4W7J1_9FUSO</name>
<dbReference type="InterPro" id="IPR003207">
    <property type="entry name" value="Ppandiol/glycerol_DeHydtase_su"/>
</dbReference>
<dbReference type="EMBL" id="JAVIKH010000001">
    <property type="protein sequence ID" value="MDX8335150.1"/>
    <property type="molecule type" value="Genomic_DNA"/>
</dbReference>
<evidence type="ECO:0000313" key="2">
    <source>
        <dbReference type="Proteomes" id="UP001279681"/>
    </source>
</evidence>
<dbReference type="Pfam" id="PF02287">
    <property type="entry name" value="Dehydratase_SU"/>
    <property type="match status" value="1"/>
</dbReference>
<proteinExistence type="predicted"/>
<dbReference type="Gene3D" id="1.10.1510.20">
    <property type="entry name" value="Propanediol/glycerol dehydratase, small subunit"/>
    <property type="match status" value="1"/>
</dbReference>
<dbReference type="Proteomes" id="UP001279681">
    <property type="component" value="Unassembled WGS sequence"/>
</dbReference>
<dbReference type="InterPro" id="IPR036091">
    <property type="entry name" value="Prodiol/glycerol_DeHase__sf_su"/>
</dbReference>
<dbReference type="PIRSF" id="PIRSF018505">
    <property type="entry name" value="Prpndl_dhdrts_sm"/>
    <property type="match status" value="1"/>
</dbReference>
<gene>
    <name evidence="1" type="ORF">RFV38_01315</name>
</gene>
<dbReference type="RefSeq" id="WP_320312560.1">
    <property type="nucleotide sequence ID" value="NZ_JAVIKH010000001.1"/>
</dbReference>
<evidence type="ECO:0000313" key="1">
    <source>
        <dbReference type="EMBL" id="MDX8335150.1"/>
    </source>
</evidence>
<comment type="caution">
    <text evidence="1">The sequence shown here is derived from an EMBL/GenBank/DDBJ whole genome shotgun (WGS) entry which is preliminary data.</text>
</comment>
<sequence>MIKKINIELDYPLGEKRKEWLKTPTGKTLDDITLDNVLNEKIKAEDIRISSETLNLQGEVAENAEQPTIKRNFQRASELVKISDERILEIYNALRPNRSTKDELLAIADELENKYEAIVNANFVREAADIYEKRGKLRKD</sequence>
<dbReference type="NCBIfam" id="NF011972">
    <property type="entry name" value="PRK15443.1-3"/>
    <property type="match status" value="1"/>
</dbReference>
<accession>A0ABU4W7J1</accession>
<dbReference type="SUPFAM" id="SSF47148">
    <property type="entry name" value="Diol dehydratase, gamma subunit"/>
    <property type="match status" value="1"/>
</dbReference>
<keyword evidence="2" id="KW-1185">Reference proteome</keyword>
<reference evidence="2" key="1">
    <citation type="submission" date="2023-07" db="EMBL/GenBank/DDBJ databases">
        <authorList>
            <person name="Colorado M.A."/>
            <person name="Villamil L.M."/>
            <person name="Melo J.F."/>
            <person name="Rodriguez J.A."/>
            <person name="Ruiz R.Y."/>
        </authorList>
    </citation>
    <scope>NUCLEOTIDE SEQUENCE [LARGE SCALE GENOMIC DNA]</scope>
    <source>
        <strain evidence="2">C33</strain>
    </source>
</reference>
<organism evidence="1 2">
    <name type="scientific">Candidatus Cetobacterium colombiensis</name>
    <dbReference type="NCBI Taxonomy" id="3073100"/>
    <lineage>
        <taxon>Bacteria</taxon>
        <taxon>Fusobacteriati</taxon>
        <taxon>Fusobacteriota</taxon>
        <taxon>Fusobacteriia</taxon>
        <taxon>Fusobacteriales</taxon>
        <taxon>Fusobacteriaceae</taxon>
        <taxon>Cetobacterium</taxon>
    </lineage>
</organism>
<protein>
    <submittedName>
        <fullName evidence="1">Diol dehydratase small subunit</fullName>
    </submittedName>
</protein>